<reference evidence="2 3" key="1">
    <citation type="journal article" date="2018" name="IMA Fungus">
        <title>IMA Genome-F 9: Draft genome sequence of Annulohypoxylon stygium, Aspergillus mulundensis, Berkeleyomyces basicola (syn. Thielaviopsis basicola), Ceratocystis smalleyi, two Cercospora beticola strains, Coleophoma cylindrospora, Fusarium fracticaudum, Phialophora cf. hyalina, and Morchella septimelata.</title>
        <authorList>
            <person name="Wingfield B.D."/>
            <person name="Bills G.F."/>
            <person name="Dong Y."/>
            <person name="Huang W."/>
            <person name="Nel W.J."/>
            <person name="Swalarsk-Parry B.S."/>
            <person name="Vaghefi N."/>
            <person name="Wilken P.M."/>
            <person name="An Z."/>
            <person name="de Beer Z.W."/>
            <person name="De Vos L."/>
            <person name="Chen L."/>
            <person name="Duong T.A."/>
            <person name="Gao Y."/>
            <person name="Hammerbacher A."/>
            <person name="Kikkert J.R."/>
            <person name="Li Y."/>
            <person name="Li H."/>
            <person name="Li K."/>
            <person name="Li Q."/>
            <person name="Liu X."/>
            <person name="Ma X."/>
            <person name="Naidoo K."/>
            <person name="Pethybridge S.J."/>
            <person name="Sun J."/>
            <person name="Steenkamp E.T."/>
            <person name="van der Nest M.A."/>
            <person name="van Wyk S."/>
            <person name="Wingfield M.J."/>
            <person name="Xiong C."/>
            <person name="Yue Q."/>
            <person name="Zhang X."/>
        </authorList>
    </citation>
    <scope>NUCLEOTIDE SEQUENCE [LARGE SCALE GENOMIC DNA]</scope>
    <source>
        <strain evidence="2 3">BP6252</strain>
    </source>
</reference>
<dbReference type="AlphaFoldDB" id="A0A3D8RGQ3"/>
<dbReference type="STRING" id="1849047.A0A3D8RGQ3"/>
<dbReference type="Proteomes" id="UP000256645">
    <property type="component" value="Unassembled WGS sequence"/>
</dbReference>
<dbReference type="EMBL" id="PDLM01000007">
    <property type="protein sequence ID" value="RDW73243.1"/>
    <property type="molecule type" value="Genomic_DNA"/>
</dbReference>
<organism evidence="2 3">
    <name type="scientific">Coleophoma cylindrospora</name>
    <dbReference type="NCBI Taxonomy" id="1849047"/>
    <lineage>
        <taxon>Eukaryota</taxon>
        <taxon>Fungi</taxon>
        <taxon>Dikarya</taxon>
        <taxon>Ascomycota</taxon>
        <taxon>Pezizomycotina</taxon>
        <taxon>Leotiomycetes</taxon>
        <taxon>Helotiales</taxon>
        <taxon>Dermateaceae</taxon>
        <taxon>Coleophoma</taxon>
    </lineage>
</organism>
<dbReference type="OrthoDB" id="3341310at2759"/>
<evidence type="ECO:0000313" key="2">
    <source>
        <dbReference type="EMBL" id="RDW73243.1"/>
    </source>
</evidence>
<accession>A0A3D8RGQ3</accession>
<dbReference type="Pfam" id="PF00753">
    <property type="entry name" value="Lactamase_B"/>
    <property type="match status" value="1"/>
</dbReference>
<comment type="caution">
    <text evidence="2">The sequence shown here is derived from an EMBL/GenBank/DDBJ whole genome shotgun (WGS) entry which is preliminary data.</text>
</comment>
<proteinExistence type="predicted"/>
<sequence>MSEPREDSASCRTTSFISRRLNATTFLILEDDAYGEQPHIYVKVYPTHLLINDTGCNTPRKKHLAVTSLRGFLEECPIPSNDNQVLNPGGKKGYIIICSHCHYDHILGIPPFQDTNPYIISSETGKSWILEDLPGHSLCKAINVPTPQYNIALWAKHLSYPPANSTNGLPNLRIQFLNIPGHTPCSLAWYDIDEHHLYVGDTFYERRRTIPIPELPGAGPVPGLPATNAAILFDEVGADWIAYMKSLELLQDATQFWNAQLQRQHDQAGGRAGEAKRVAVACGHLTADADAAIMIAEVLRLFWRIIDGALAPVQSAVKGGVVYDFWLEEDAARYSVMAPRHLALEAREYFRKSGRVSGL</sequence>
<feature type="domain" description="Metallo-beta-lactamase" evidence="1">
    <location>
        <begin position="45"/>
        <end position="251"/>
    </location>
</feature>
<dbReference type="InterPro" id="IPR001279">
    <property type="entry name" value="Metallo-B-lactamas"/>
</dbReference>
<dbReference type="CDD" id="cd06262">
    <property type="entry name" value="metallo-hydrolase-like_MBL-fold"/>
    <property type="match status" value="1"/>
</dbReference>
<dbReference type="Gene3D" id="3.60.15.10">
    <property type="entry name" value="Ribonuclease Z/Hydroxyacylglutathione hydrolase-like"/>
    <property type="match status" value="1"/>
</dbReference>
<protein>
    <recommendedName>
        <fullName evidence="1">Metallo-beta-lactamase domain-containing protein</fullName>
    </recommendedName>
</protein>
<evidence type="ECO:0000313" key="3">
    <source>
        <dbReference type="Proteomes" id="UP000256645"/>
    </source>
</evidence>
<dbReference type="SUPFAM" id="SSF56281">
    <property type="entry name" value="Metallo-hydrolase/oxidoreductase"/>
    <property type="match status" value="1"/>
</dbReference>
<gene>
    <name evidence="2" type="ORF">BP6252_07150</name>
</gene>
<evidence type="ECO:0000259" key="1">
    <source>
        <dbReference type="Pfam" id="PF00753"/>
    </source>
</evidence>
<name>A0A3D8RGQ3_9HELO</name>
<dbReference type="InterPro" id="IPR036866">
    <property type="entry name" value="RibonucZ/Hydroxyglut_hydro"/>
</dbReference>
<keyword evidence="3" id="KW-1185">Reference proteome</keyword>